<dbReference type="SUPFAM" id="SSF103473">
    <property type="entry name" value="MFS general substrate transporter"/>
    <property type="match status" value="1"/>
</dbReference>
<dbReference type="EMBL" id="CP029449">
    <property type="protein sequence ID" value="AWL70932.1"/>
    <property type="molecule type" value="Genomic_DNA"/>
</dbReference>
<dbReference type="HAMAP" id="MF_01529">
    <property type="entry name" value="MFS_MdtH"/>
    <property type="match status" value="1"/>
</dbReference>
<feature type="transmembrane region" description="Helical" evidence="7">
    <location>
        <begin position="369"/>
        <end position="388"/>
    </location>
</feature>
<dbReference type="AlphaFoldDB" id="A0A0G3STK4"/>
<reference evidence="9 13" key="3">
    <citation type="submission" date="2018-05" db="EMBL/GenBank/DDBJ databases">
        <title>Klebsiella quasipneumonaiae provides a window into carbapenemase gene transfer, plasmid rearrangements and nosocomial acquisition from the hospital environment.</title>
        <authorList>
            <person name="Mathers A.J."/>
            <person name="Vegesana K."/>
            <person name="Stoesser N."/>
            <person name="Crook D."/>
            <person name="Vaughan A."/>
            <person name="Barry K."/>
            <person name="Parikh H."/>
            <person name="Sebra R."/>
            <person name="Kotay S."/>
            <person name="Walker A.S."/>
            <person name="Sheppard A.E."/>
        </authorList>
    </citation>
    <scope>NUCLEOTIDE SEQUENCE [LARGE SCALE GENOMIC DNA]</scope>
    <source>
        <strain evidence="9 13">CAV1761</strain>
    </source>
</reference>
<feature type="transmembrane region" description="Helical" evidence="7">
    <location>
        <begin position="165"/>
        <end position="189"/>
    </location>
</feature>
<keyword evidence="2 7" id="KW-0813">Transport</keyword>
<feature type="transmembrane region" description="Helical" evidence="7">
    <location>
        <begin position="12"/>
        <end position="35"/>
    </location>
</feature>
<evidence type="ECO:0000256" key="1">
    <source>
        <dbReference type="ARBA" id="ARBA00004651"/>
    </source>
</evidence>
<reference evidence="11" key="6">
    <citation type="submission" date="2018-06" db="EMBL/GenBank/DDBJ databases">
        <authorList>
            <person name="Martins R.C."/>
            <person name="Perdigao-Neto L.V."/>
            <person name="Costa S.F."/>
            <person name="Levin A.S.S."/>
        </authorList>
    </citation>
    <scope>NUCLEOTIDE SEQUENCE</scope>
    <source>
        <strain evidence="11">1283</strain>
    </source>
</reference>
<evidence type="ECO:0000259" key="8">
    <source>
        <dbReference type="PROSITE" id="PS50850"/>
    </source>
</evidence>
<dbReference type="PANTHER" id="PTHR23517">
    <property type="entry name" value="RESISTANCE PROTEIN MDTM, PUTATIVE-RELATED-RELATED"/>
    <property type="match status" value="1"/>
</dbReference>
<evidence type="ECO:0000256" key="5">
    <source>
        <dbReference type="ARBA" id="ARBA00022989"/>
    </source>
</evidence>
<dbReference type="EMBL" id="LJEX02000095">
    <property type="protein sequence ID" value="OCO84685.1"/>
    <property type="molecule type" value="Genomic_DNA"/>
</dbReference>
<reference evidence="12" key="1">
    <citation type="submission" date="2016-04" db="EMBL/GenBank/DDBJ databases">
        <authorList>
            <person name="Osei Sekyere J."/>
            <person name="Sivertsen A."/>
            <person name="Pedersen A.T."/>
            <person name="Sundsfjord A."/>
        </authorList>
    </citation>
    <scope>NUCLEOTIDE SEQUENCE [LARGE SCALE GENOMIC DNA]</scope>
    <source>
        <strain evidence="12">945174350</strain>
    </source>
</reference>
<evidence type="ECO:0000313" key="14">
    <source>
        <dbReference type="Proteomes" id="UP000247823"/>
    </source>
</evidence>
<dbReference type="Pfam" id="PF07690">
    <property type="entry name" value="MFS_1"/>
    <property type="match status" value="1"/>
</dbReference>
<reference evidence="11 14" key="5">
    <citation type="submission" date="2018-06" db="EMBL/GenBank/DDBJ databases">
        <title>Serratia marcescens genome sequencing and assembly.</title>
        <authorList>
            <person name="Martins R.C.R."/>
            <person name="Perdigao-Neto L.V."/>
            <person name="Costa S.F."/>
            <person name="Levin A.S.S."/>
        </authorList>
    </citation>
    <scope>NUCLEOTIDE SEQUENCE [LARGE SCALE GENOMIC DNA]</scope>
    <source>
        <strain evidence="11 14">1283</strain>
    </source>
</reference>
<organism evidence="10 12">
    <name type="scientific">Serratia marcescens</name>
    <dbReference type="NCBI Taxonomy" id="615"/>
    <lineage>
        <taxon>Bacteria</taxon>
        <taxon>Pseudomonadati</taxon>
        <taxon>Pseudomonadota</taxon>
        <taxon>Gammaproteobacteria</taxon>
        <taxon>Enterobacterales</taxon>
        <taxon>Yersiniaceae</taxon>
        <taxon>Serratia</taxon>
    </lineage>
</organism>
<dbReference type="RefSeq" id="WP_038877106.1">
    <property type="nucleotide sequence ID" value="NZ_CABMHU010000127.1"/>
</dbReference>
<dbReference type="NCBIfam" id="NF008650">
    <property type="entry name" value="PRK11646.1"/>
    <property type="match status" value="1"/>
</dbReference>
<feature type="transmembrane region" description="Helical" evidence="7">
    <location>
        <begin position="100"/>
        <end position="116"/>
    </location>
</feature>
<evidence type="ECO:0000256" key="2">
    <source>
        <dbReference type="ARBA" id="ARBA00022448"/>
    </source>
</evidence>
<comment type="subcellular location">
    <subcellularLocation>
        <location evidence="1 7">Cell membrane</location>
        <topology evidence="1 7">Multi-pass membrane protein</topology>
    </subcellularLocation>
</comment>
<dbReference type="InterPro" id="IPR011701">
    <property type="entry name" value="MFS"/>
</dbReference>
<comment type="caution">
    <text evidence="7">Lacks conserved residue(s) required for the propagation of feature annotation.</text>
</comment>
<dbReference type="CDD" id="cd17329">
    <property type="entry name" value="MFS_MdtH_MDR_like"/>
    <property type="match status" value="1"/>
</dbReference>
<dbReference type="GO" id="GO:0022857">
    <property type="term" value="F:transmembrane transporter activity"/>
    <property type="evidence" value="ECO:0007669"/>
    <property type="project" value="UniProtKB-UniRule"/>
</dbReference>
<dbReference type="InterPro" id="IPR022855">
    <property type="entry name" value="Multidrug-R_MdtH"/>
</dbReference>
<proteinExistence type="inferred from homology"/>
<accession>A0A0G3STK4</accession>
<reference evidence="14" key="4">
    <citation type="submission" date="2018-06" db="EMBL/GenBank/DDBJ databases">
        <title>Serratia marcescens genome sequencing and assembly.</title>
        <authorList>
            <person name="Martins R.C."/>
            <person name="Perdigao-Neto L.V."/>
            <person name="Costa S.F."/>
            <person name="Levin A.S.S."/>
        </authorList>
    </citation>
    <scope>NUCLEOTIDE SEQUENCE [LARGE SCALE GENOMIC DNA]</scope>
    <source>
        <strain evidence="14">1283</strain>
    </source>
</reference>
<keyword evidence="5 7" id="KW-1133">Transmembrane helix</keyword>
<protein>
    <recommendedName>
        <fullName evidence="7">Multidrug resistance protein MdtH</fullName>
    </recommendedName>
</protein>
<feature type="transmembrane region" description="Helical" evidence="7">
    <location>
        <begin position="247"/>
        <end position="264"/>
    </location>
</feature>
<feature type="transmembrane region" description="Helical" evidence="7">
    <location>
        <begin position="337"/>
        <end position="357"/>
    </location>
</feature>
<keyword evidence="6 7" id="KW-0472">Membrane</keyword>
<keyword evidence="4 7" id="KW-0812">Transmembrane</keyword>
<comment type="similarity">
    <text evidence="7">Belongs to the major facilitator superfamily. DHA1 family. MdtH (TC 2.A.1.2.21) subfamily.</text>
</comment>
<gene>
    <name evidence="7" type="primary">mdtH</name>
    <name evidence="10" type="ORF">AN695_0216120</name>
    <name evidence="9" type="ORF">DKC05_26415</name>
    <name evidence="11" type="ORF">DMW51_27845</name>
</gene>
<evidence type="ECO:0000256" key="7">
    <source>
        <dbReference type="HAMAP-Rule" id="MF_01529"/>
    </source>
</evidence>
<dbReference type="GO" id="GO:0005886">
    <property type="term" value="C:plasma membrane"/>
    <property type="evidence" value="ECO:0007669"/>
    <property type="project" value="UniProtKB-SubCell"/>
</dbReference>
<keyword evidence="3 7" id="KW-1003">Cell membrane</keyword>
<dbReference type="Proteomes" id="UP000050489">
    <property type="component" value="Unassembled WGS sequence"/>
</dbReference>
<feature type="domain" description="Major facilitator superfamily (MFS) profile" evidence="8">
    <location>
        <begin position="4"/>
        <end position="392"/>
    </location>
</feature>
<dbReference type="PANTHER" id="PTHR23517:SF2">
    <property type="entry name" value="MULTIDRUG RESISTANCE PROTEIN MDTH"/>
    <property type="match status" value="1"/>
</dbReference>
<evidence type="ECO:0000313" key="10">
    <source>
        <dbReference type="EMBL" id="OCO84685.1"/>
    </source>
</evidence>
<keyword evidence="14" id="KW-1185">Reference proteome</keyword>
<dbReference type="Proteomes" id="UP000245399">
    <property type="component" value="Chromosome"/>
</dbReference>
<evidence type="ECO:0000313" key="11">
    <source>
        <dbReference type="EMBL" id="PYA54623.1"/>
    </source>
</evidence>
<evidence type="ECO:0000256" key="3">
    <source>
        <dbReference type="ARBA" id="ARBA00022475"/>
    </source>
</evidence>
<dbReference type="PROSITE" id="PS50850">
    <property type="entry name" value="MFS"/>
    <property type="match status" value="1"/>
</dbReference>
<dbReference type="InterPro" id="IPR036259">
    <property type="entry name" value="MFS_trans_sf"/>
</dbReference>
<dbReference type="InterPro" id="IPR050171">
    <property type="entry name" value="MFS_Transporters"/>
</dbReference>
<dbReference type="EMBL" id="QJQB01000626">
    <property type="protein sequence ID" value="PYA54623.1"/>
    <property type="molecule type" value="Genomic_DNA"/>
</dbReference>
<name>A0A0G3STK4_SERMA</name>
<dbReference type="Proteomes" id="UP000247823">
    <property type="component" value="Unassembled WGS sequence"/>
</dbReference>
<evidence type="ECO:0000313" key="12">
    <source>
        <dbReference type="Proteomes" id="UP000050489"/>
    </source>
</evidence>
<feature type="transmembrane region" description="Helical" evidence="7">
    <location>
        <begin position="210"/>
        <end position="235"/>
    </location>
</feature>
<dbReference type="Gene3D" id="1.20.1250.20">
    <property type="entry name" value="MFS general substrate transporter like domains"/>
    <property type="match status" value="1"/>
</dbReference>
<evidence type="ECO:0000256" key="4">
    <source>
        <dbReference type="ARBA" id="ARBA00022692"/>
    </source>
</evidence>
<evidence type="ECO:0000313" key="13">
    <source>
        <dbReference type="Proteomes" id="UP000245399"/>
    </source>
</evidence>
<feature type="transmembrane region" description="Helical" evidence="7">
    <location>
        <begin position="136"/>
        <end position="159"/>
    </location>
</feature>
<evidence type="ECO:0000313" key="9">
    <source>
        <dbReference type="EMBL" id="AWL70932.1"/>
    </source>
</evidence>
<feature type="transmembrane region" description="Helical" evidence="7">
    <location>
        <begin position="276"/>
        <end position="293"/>
    </location>
</feature>
<dbReference type="InterPro" id="IPR020846">
    <property type="entry name" value="MFS_dom"/>
</dbReference>
<reference evidence="10" key="2">
    <citation type="journal article" date="2017" name="PLoS ONE">
        <title>Genomic and phenotypic characterisation of fluoroquinolone resistance mechanisms in Enterobacteriaceae in Durban, South Africa.</title>
        <authorList>
            <person name="Osei Sekyere J."/>
            <person name="Amoako D.G."/>
        </authorList>
    </citation>
    <scope>NUCLEOTIDE SEQUENCE</scope>
    <source>
        <strain evidence="10">945174350</strain>
    </source>
</reference>
<sequence>MSLVSQARSLGKYFLLLDNLLVVLGFFVVFPLISIRFVDQLGWAALIVGIALGLRQLLQQGLGIFGGAIADRFGAKPMIVTGMLLRAAGFATMAMADEPWILWFSCALSALGGTLFDPPRTALVIKLTRPHERGRFFSLLMMQDSAGAVVGALIGSWLLQYDFHFVCWVGAAIFVLAAGWNAWLLPAYRISTVRIPMKEGMLRVLRDRRFLTYVLTLTGYYMLAVQVMLMMPIVVNEIAGSPAAVKWMYAIEAALSLSLLYPLARWGEKHFRLEQRLMAGLLLMTLSLLPIGLATSLQGVFTLICCFYLGSIIAEPARETLSASLADPRARGSYMGFSRLGLALGGALGYTGGGWMYDTGRTMNMPELPWLLLGAVGFATLLALYWQFSPRRSASMLLPGG</sequence>
<evidence type="ECO:0000256" key="6">
    <source>
        <dbReference type="ARBA" id="ARBA00023136"/>
    </source>
</evidence>